<protein>
    <submittedName>
        <fullName evidence="1">Uncharacterized protein</fullName>
    </submittedName>
</protein>
<comment type="caution">
    <text evidence="1">The sequence shown here is derived from an EMBL/GenBank/DDBJ whole genome shotgun (WGS) entry which is preliminary data.</text>
</comment>
<evidence type="ECO:0000313" key="2">
    <source>
        <dbReference type="Proteomes" id="UP000030528"/>
    </source>
</evidence>
<reference evidence="1 2" key="1">
    <citation type="submission" date="2013-08" db="EMBL/GenBank/DDBJ databases">
        <authorList>
            <person name="Huang J."/>
            <person name="Wang G."/>
        </authorList>
    </citation>
    <scope>NUCLEOTIDE SEQUENCE [LARGE SCALE GENOMIC DNA]</scope>
    <source>
        <strain evidence="1 2">JSM 076056</strain>
    </source>
</reference>
<name>A0A0A5GL90_9BACI</name>
<proteinExistence type="predicted"/>
<gene>
    <name evidence="1" type="ORF">N781_14725</name>
</gene>
<sequence>MGIEKAVICWDDCFLVVVLESGFAYAIVAKQASAFCV</sequence>
<accession>A0A0A5GL90</accession>
<keyword evidence="2" id="KW-1185">Reference proteome</keyword>
<organism evidence="1 2">
    <name type="scientific">Pontibacillus halophilus JSM 076056 = DSM 19796</name>
    <dbReference type="NCBI Taxonomy" id="1385510"/>
    <lineage>
        <taxon>Bacteria</taxon>
        <taxon>Bacillati</taxon>
        <taxon>Bacillota</taxon>
        <taxon>Bacilli</taxon>
        <taxon>Bacillales</taxon>
        <taxon>Bacillaceae</taxon>
        <taxon>Pontibacillus</taxon>
    </lineage>
</organism>
<evidence type="ECO:0000313" key="1">
    <source>
        <dbReference type="EMBL" id="KGX92774.1"/>
    </source>
</evidence>
<dbReference type="AlphaFoldDB" id="A0A0A5GL90"/>
<dbReference type="Proteomes" id="UP000030528">
    <property type="component" value="Unassembled WGS sequence"/>
</dbReference>
<dbReference type="EMBL" id="AVPE01000005">
    <property type="protein sequence ID" value="KGX92774.1"/>
    <property type="molecule type" value="Genomic_DNA"/>
</dbReference>